<gene>
    <name evidence="7" type="ORF">ECRASSUSDP1_LOCUS4725</name>
</gene>
<dbReference type="EMBL" id="CAMPGE010004540">
    <property type="protein sequence ID" value="CAI2363390.1"/>
    <property type="molecule type" value="Genomic_DNA"/>
</dbReference>
<name>A0AAD1XAH7_EUPCR</name>
<dbReference type="InterPro" id="IPR015943">
    <property type="entry name" value="WD40/YVTN_repeat-like_dom_sf"/>
</dbReference>
<dbReference type="SMART" id="SM00320">
    <property type="entry name" value="WD40"/>
    <property type="match status" value="5"/>
</dbReference>
<comment type="caution">
    <text evidence="7">The sequence shown here is derived from an EMBL/GenBank/DDBJ whole genome shotgun (WGS) entry which is preliminary data.</text>
</comment>
<dbReference type="GO" id="GO:0005737">
    <property type="term" value="C:cytoplasm"/>
    <property type="evidence" value="ECO:0007669"/>
    <property type="project" value="UniProtKB-SubCell"/>
</dbReference>
<protein>
    <recommendedName>
        <fullName evidence="9">Cytoplasmic dynein intermediate chain</fullName>
    </recommendedName>
</protein>
<dbReference type="PANTHER" id="PTHR12442">
    <property type="entry name" value="DYNEIN INTERMEDIATE CHAIN"/>
    <property type="match status" value="1"/>
</dbReference>
<feature type="region of interest" description="Disordered" evidence="6">
    <location>
        <begin position="1"/>
        <end position="50"/>
    </location>
</feature>
<dbReference type="Pfam" id="PF00400">
    <property type="entry name" value="WD40"/>
    <property type="match status" value="2"/>
</dbReference>
<sequence length="593" mass="67434">MSDLVKAKRERLEKLKKQAAEKKRMKELKEANKGKPVTTDSQGGAGEDINKLMDKVMTSSAFEERKKKEEEEATLVSKKIVDVNLSVALDQCEHSINPKIRNYLNQPVQCELGKSTMDAKEESEDEKVQEKKPPVEVKKITVDKTNVNGLPMISGLPDELIDKENKKEEEEKETKKILDEEEANEVMSSPNFDYFFSKAARLMERGLNSEDDIIGSFERLETDDYAGAASKDDKIIEKATFMKENPIKRAITNIEWSPKYKDLFLCSYYKSENDWDAKETDGLVNIFSTKMPEKPELTLTCSSEITSCIFHPIEPYLIIGGTYSGNVILWDMREKRNYPTAKSQISTSSMIKGISVVGSKNANNIVTVSNNGAICVWSTNMMKEPQKRVDLGIKTNEIPVHCIDFPEEETNEFYIGGEDFNIYSAKIYTKKQNEENITDVYSAHLGTVFSLHYHPKITERKSKASDFLLSTSADWGIGLWHPKSRKDPVLLIDGEVEYYDAQWSPVHPSVFATCNGNGQIDIWDIAKETEESRYRFEADKRAVNKIRWSSDGKKLLTGNSNGVIKMYNVAKEFYQPREDDLAKLENILNPPSF</sequence>
<dbReference type="GO" id="GO:0005868">
    <property type="term" value="C:cytoplasmic dynein complex"/>
    <property type="evidence" value="ECO:0007669"/>
    <property type="project" value="TreeGrafter"/>
</dbReference>
<evidence type="ECO:0008006" key="9">
    <source>
        <dbReference type="Google" id="ProtNLM"/>
    </source>
</evidence>
<dbReference type="AlphaFoldDB" id="A0AAD1XAH7"/>
<dbReference type="PANTHER" id="PTHR12442:SF22">
    <property type="entry name" value="CYTOPLASMIC DYNEIN 1 INTERMEDIATE CHAIN-RELATED"/>
    <property type="match status" value="1"/>
</dbReference>
<evidence type="ECO:0000256" key="1">
    <source>
        <dbReference type="ARBA" id="ARBA00004496"/>
    </source>
</evidence>
<evidence type="ECO:0000256" key="2">
    <source>
        <dbReference type="ARBA" id="ARBA00022490"/>
    </source>
</evidence>
<keyword evidence="3 5" id="KW-0853">WD repeat</keyword>
<evidence type="ECO:0000313" key="8">
    <source>
        <dbReference type="Proteomes" id="UP001295684"/>
    </source>
</evidence>
<dbReference type="Gene3D" id="2.130.10.10">
    <property type="entry name" value="YVTN repeat-like/Quinoprotein amine dehydrogenase"/>
    <property type="match status" value="2"/>
</dbReference>
<reference evidence="7" key="1">
    <citation type="submission" date="2023-07" db="EMBL/GenBank/DDBJ databases">
        <authorList>
            <consortium name="AG Swart"/>
            <person name="Singh M."/>
            <person name="Singh A."/>
            <person name="Seah K."/>
            <person name="Emmerich C."/>
        </authorList>
    </citation>
    <scope>NUCLEOTIDE SEQUENCE</scope>
    <source>
        <strain evidence="7">DP1</strain>
    </source>
</reference>
<keyword evidence="8" id="KW-1185">Reference proteome</keyword>
<accession>A0AAD1XAH7</accession>
<dbReference type="GO" id="GO:0010970">
    <property type="term" value="P:transport along microtubule"/>
    <property type="evidence" value="ECO:0007669"/>
    <property type="project" value="TreeGrafter"/>
</dbReference>
<dbReference type="GO" id="GO:0045503">
    <property type="term" value="F:dynein light chain binding"/>
    <property type="evidence" value="ECO:0007669"/>
    <property type="project" value="TreeGrafter"/>
</dbReference>
<feature type="repeat" description="WD" evidence="5">
    <location>
        <begin position="536"/>
        <end position="569"/>
    </location>
</feature>
<dbReference type="InterPro" id="IPR036322">
    <property type="entry name" value="WD40_repeat_dom_sf"/>
</dbReference>
<evidence type="ECO:0000256" key="4">
    <source>
        <dbReference type="ARBA" id="ARBA00022737"/>
    </source>
</evidence>
<dbReference type="PROSITE" id="PS50082">
    <property type="entry name" value="WD_REPEATS_2"/>
    <property type="match status" value="1"/>
</dbReference>
<keyword evidence="4" id="KW-0677">Repeat</keyword>
<evidence type="ECO:0000256" key="3">
    <source>
        <dbReference type="ARBA" id="ARBA00022574"/>
    </source>
</evidence>
<evidence type="ECO:0000256" key="5">
    <source>
        <dbReference type="PROSITE-ProRule" id="PRU00221"/>
    </source>
</evidence>
<dbReference type="Proteomes" id="UP001295684">
    <property type="component" value="Unassembled WGS sequence"/>
</dbReference>
<dbReference type="InterPro" id="IPR001680">
    <property type="entry name" value="WD40_rpt"/>
</dbReference>
<feature type="compositionally biased region" description="Basic and acidic residues" evidence="6">
    <location>
        <begin position="1"/>
        <end position="33"/>
    </location>
</feature>
<organism evidence="7 8">
    <name type="scientific">Euplotes crassus</name>
    <dbReference type="NCBI Taxonomy" id="5936"/>
    <lineage>
        <taxon>Eukaryota</taxon>
        <taxon>Sar</taxon>
        <taxon>Alveolata</taxon>
        <taxon>Ciliophora</taxon>
        <taxon>Intramacronucleata</taxon>
        <taxon>Spirotrichea</taxon>
        <taxon>Hypotrichia</taxon>
        <taxon>Euplotida</taxon>
        <taxon>Euplotidae</taxon>
        <taxon>Moneuplotes</taxon>
    </lineage>
</organism>
<proteinExistence type="predicted"/>
<dbReference type="InterPro" id="IPR050687">
    <property type="entry name" value="Dynein_IC"/>
</dbReference>
<evidence type="ECO:0000313" key="7">
    <source>
        <dbReference type="EMBL" id="CAI2363390.1"/>
    </source>
</evidence>
<comment type="subcellular location">
    <subcellularLocation>
        <location evidence="1">Cytoplasm</location>
    </subcellularLocation>
</comment>
<keyword evidence="2" id="KW-0963">Cytoplasm</keyword>
<evidence type="ECO:0000256" key="6">
    <source>
        <dbReference type="SAM" id="MobiDB-lite"/>
    </source>
</evidence>
<dbReference type="SUPFAM" id="SSF50978">
    <property type="entry name" value="WD40 repeat-like"/>
    <property type="match status" value="1"/>
</dbReference>
<dbReference type="GO" id="GO:0045504">
    <property type="term" value="F:dynein heavy chain binding"/>
    <property type="evidence" value="ECO:0007669"/>
    <property type="project" value="TreeGrafter"/>
</dbReference>